<evidence type="ECO:0000313" key="18">
    <source>
        <dbReference type="Proteomes" id="UP001063698"/>
    </source>
</evidence>
<feature type="binding site" description="in other chain" evidence="15">
    <location>
        <position position="137"/>
    </location>
    <ligand>
        <name>beta-D-fructose 1,6-bisphosphate</name>
        <dbReference type="ChEBI" id="CHEBI:32966"/>
        <note>ligand shared between dimeric partners</note>
    </ligand>
</feature>
<evidence type="ECO:0000256" key="6">
    <source>
        <dbReference type="ARBA" id="ARBA00013093"/>
    </source>
</evidence>
<evidence type="ECO:0000256" key="15">
    <source>
        <dbReference type="HAMAP-Rule" id="MF_02067"/>
    </source>
</evidence>
<evidence type="ECO:0000256" key="2">
    <source>
        <dbReference type="ARBA" id="ARBA00001946"/>
    </source>
</evidence>
<feature type="binding site" evidence="15">
    <location>
        <position position="57"/>
    </location>
    <ligand>
        <name>Mg(2+)</name>
        <dbReference type="ChEBI" id="CHEBI:18420"/>
        <label>2</label>
    </ligand>
</feature>
<evidence type="ECO:0000256" key="11">
    <source>
        <dbReference type="ARBA" id="ARBA00022842"/>
    </source>
</evidence>
<keyword evidence="9 15" id="KW-0479">Metal-binding</keyword>
<evidence type="ECO:0000256" key="16">
    <source>
        <dbReference type="SAM" id="MobiDB-lite"/>
    </source>
</evidence>
<dbReference type="NCBIfam" id="NF041126">
    <property type="entry name" value="FBP_aldo_phos"/>
    <property type="match status" value="1"/>
</dbReference>
<evidence type="ECO:0000313" key="17">
    <source>
        <dbReference type="EMBL" id="UXD21355.1"/>
    </source>
</evidence>
<dbReference type="PANTHER" id="PTHR38341:SF1">
    <property type="entry name" value="FRUCTOSE-1,6-BISPHOSPHATE ALDOLASE_PHOSPHATASE"/>
    <property type="match status" value="1"/>
</dbReference>
<feature type="binding site" evidence="15">
    <location>
        <position position="237"/>
    </location>
    <ligand>
        <name>Mg(2+)</name>
        <dbReference type="ChEBI" id="CHEBI:18420"/>
        <label>3</label>
    </ligand>
</feature>
<dbReference type="PIRSF" id="PIRSF015647">
    <property type="entry name" value="FBPtase_archl"/>
    <property type="match status" value="1"/>
</dbReference>
<evidence type="ECO:0000256" key="4">
    <source>
        <dbReference type="ARBA" id="ARBA00010693"/>
    </source>
</evidence>
<evidence type="ECO:0000256" key="5">
    <source>
        <dbReference type="ARBA" id="ARBA00011820"/>
    </source>
</evidence>
<feature type="binding site" evidence="15">
    <location>
        <position position="23"/>
    </location>
    <ligand>
        <name>Mg(2+)</name>
        <dbReference type="ChEBI" id="CHEBI:18420"/>
        <label>1</label>
    </ligand>
</feature>
<sequence length="392" mass="43317">MRVLSEKTTISVIKADIGSLAGHHTVHPDCMAAASRVLAEGKRDGVINDFYVTHVGDDLVLIMTHRKGVDNPDVHGLAWKAFKEAANVAKELGLYAAGQDLLTDAFSGNVRGLGPAAAEMEIVERPSEPIVIFAADKTEPGAYNLPLFKIFADPFNTAGLVIDPRLHMGFTFEVVDVFEDKGVHLNTPEEMYDLLALIGTPSRYVIRRVFRKDDGRIAAVVAVERLNLIAGKYVGKDDPVMIVRAQSGFPAVGEVLEPFAFPHLVAGWMRGSHHGPLMPVPVRDARPTRFDGPPRVIALGFQVKNAKLIGPSDLFDDPAFDKARQLANDITDYMRRHGPFMPHRLDPSEMEYTTLPQVLEKLKDRFKPVKDLPEPKIKHTEMLSGPEEEVHD</sequence>
<feature type="binding site" description="in other chain" evidence="15">
    <location>
        <position position="291"/>
    </location>
    <ligand>
        <name>beta-D-fructose 1,6-bisphosphate</name>
        <dbReference type="ChEBI" id="CHEBI:32966"/>
        <note>ligand shared between dimeric partners</note>
    </ligand>
</feature>
<evidence type="ECO:0000256" key="10">
    <source>
        <dbReference type="ARBA" id="ARBA00022801"/>
    </source>
</evidence>
<name>A0A977K995_9CREN</name>
<feature type="binding site" evidence="15">
    <location>
        <position position="136"/>
    </location>
    <ligand>
        <name>Mg(2+)</name>
        <dbReference type="ChEBI" id="CHEBI:18420"/>
        <label>2</label>
    </ligand>
</feature>
<feature type="binding site" evidence="15">
    <location>
        <position position="236"/>
    </location>
    <ligand>
        <name>Mg(2+)</name>
        <dbReference type="ChEBI" id="CHEBI:18420"/>
        <label>3</label>
    </ligand>
</feature>
<keyword evidence="18" id="KW-1185">Reference proteome</keyword>
<dbReference type="EMBL" id="CP006868">
    <property type="protein sequence ID" value="UXD21355.1"/>
    <property type="molecule type" value="Genomic_DNA"/>
</dbReference>
<feature type="binding site" evidence="15">
    <location>
        <position position="270"/>
    </location>
    <ligand>
        <name>dihydroxyacetone phosphate</name>
        <dbReference type="ChEBI" id="CHEBI:57642"/>
    </ligand>
</feature>
<comment type="catalytic activity">
    <reaction evidence="15">
        <text>beta-D-fructose 1,6-bisphosphate = D-glyceraldehyde 3-phosphate + dihydroxyacetone phosphate</text>
        <dbReference type="Rhea" id="RHEA:14729"/>
        <dbReference type="ChEBI" id="CHEBI:32966"/>
        <dbReference type="ChEBI" id="CHEBI:57642"/>
        <dbReference type="ChEBI" id="CHEBI:59776"/>
        <dbReference type="EC" id="4.1.2.13"/>
    </reaction>
</comment>
<gene>
    <name evidence="15" type="primary">fbp</name>
    <name evidence="17" type="ORF">IPA_03340</name>
</gene>
<dbReference type="GO" id="GO:0042132">
    <property type="term" value="F:fructose 1,6-bisphosphate 1-phosphatase activity"/>
    <property type="evidence" value="ECO:0007669"/>
    <property type="project" value="UniProtKB-UniRule"/>
</dbReference>
<comment type="pathway">
    <text evidence="3 15">Carbohydrate biosynthesis; gluconeogenesis.</text>
</comment>
<comment type="cofactor">
    <cofactor evidence="2 15">
        <name>Mg(2+)</name>
        <dbReference type="ChEBI" id="CHEBI:18420"/>
    </cofactor>
</comment>
<organism evidence="17 18">
    <name type="scientific">Ignicoccus pacificus DSM 13166</name>
    <dbReference type="NCBI Taxonomy" id="940294"/>
    <lineage>
        <taxon>Archaea</taxon>
        <taxon>Thermoproteota</taxon>
        <taxon>Thermoprotei</taxon>
        <taxon>Desulfurococcales</taxon>
        <taxon>Desulfurococcaceae</taxon>
        <taxon>Ignicoccus</taxon>
    </lineage>
</organism>
<protein>
    <recommendedName>
        <fullName evidence="7 15">Fructose-1,6-bisphosphate aldolase/phosphatase</fullName>
        <shortName evidence="15">FBP A/P</shortName>
        <shortName evidence="15">FBP aldolase/phosphatase</shortName>
        <ecNumber evidence="6 15">3.1.3.11</ecNumber>
        <ecNumber evidence="15">4.1.2.13</ecNumber>
    </recommendedName>
</protein>
<dbReference type="HAMAP" id="MF_02067">
    <property type="entry name" value="FBP_aldolase_phosphatase"/>
    <property type="match status" value="1"/>
</dbReference>
<evidence type="ECO:0000256" key="1">
    <source>
        <dbReference type="ARBA" id="ARBA00001273"/>
    </source>
</evidence>
<feature type="binding site" description="in other chain" evidence="15">
    <location>
        <position position="352"/>
    </location>
    <ligand>
        <name>beta-D-fructose 1,6-bisphosphate</name>
        <dbReference type="ChEBI" id="CHEBI:32966"/>
        <note>ligand shared between dimeric partners</note>
    </ligand>
</feature>
<dbReference type="KEGG" id="ipc:IPA_03340"/>
<feature type="binding site" description="in other chain" evidence="15">
    <location>
        <position position="23"/>
    </location>
    <ligand>
        <name>beta-D-fructose 1,6-bisphosphate</name>
        <dbReference type="ChEBI" id="CHEBI:32966"/>
        <note>ligand shared between dimeric partners</note>
    </ligand>
</feature>
<dbReference type="InterPro" id="IPR036076">
    <property type="entry name" value="FBPase_V_sf"/>
</dbReference>
<dbReference type="InterPro" id="IPR002803">
    <property type="entry name" value="FBPase_V"/>
</dbReference>
<keyword evidence="12 15" id="KW-0456">Lyase</keyword>
<feature type="binding site" evidence="15">
    <location>
        <position position="237"/>
    </location>
    <ligand>
        <name>Mg(2+)</name>
        <dbReference type="ChEBI" id="CHEBI:18420"/>
        <label>4</label>
    </ligand>
</feature>
<feature type="active site" description="Proton acceptor; for FBP phosphatase activity" evidence="15">
    <location>
        <position position="16"/>
    </location>
</feature>
<dbReference type="PANTHER" id="PTHR38341">
    <property type="entry name" value="FRUCTOSE-1,6-BISPHOSPHATE ALDOLASE/PHOSPHATASE"/>
    <property type="match status" value="1"/>
</dbReference>
<evidence type="ECO:0000256" key="7">
    <source>
        <dbReference type="ARBA" id="ARBA00018635"/>
    </source>
</evidence>
<dbReference type="EC" id="3.1.3.11" evidence="6 15"/>
<comment type="domain">
    <text evidence="15">Consists of a single catalytic domain, but remodels its active-site architecture via a large structural change to exhibit dual activities.</text>
</comment>
<dbReference type="GO" id="GO:0004332">
    <property type="term" value="F:fructose-bisphosphate aldolase activity"/>
    <property type="evidence" value="ECO:0007669"/>
    <property type="project" value="UniProtKB-UniRule"/>
</dbReference>
<comment type="function">
    <text evidence="15">Catalyzes two subsequent steps in gluconeogenesis: the aldol condensation of dihydroxyacetone phosphate (DHAP) and glyceraldehyde-3-phosphate (GA3P) to fructose-1,6-bisphosphate (FBP), and the dephosphorylation of FBP to fructose-6-phosphate (F6P).</text>
</comment>
<dbReference type="GO" id="GO:0006094">
    <property type="term" value="P:gluconeogenesis"/>
    <property type="evidence" value="ECO:0007669"/>
    <property type="project" value="UniProtKB-UniRule"/>
</dbReference>
<feature type="binding site" evidence="15">
    <location>
        <position position="238"/>
    </location>
    <ligand>
        <name>Mg(2+)</name>
        <dbReference type="ChEBI" id="CHEBI:18420"/>
        <label>2</label>
    </ligand>
</feature>
<evidence type="ECO:0000256" key="8">
    <source>
        <dbReference type="ARBA" id="ARBA00022432"/>
    </source>
</evidence>
<dbReference type="AlphaFoldDB" id="A0A977K995"/>
<evidence type="ECO:0000256" key="9">
    <source>
        <dbReference type="ARBA" id="ARBA00022723"/>
    </source>
</evidence>
<feature type="binding site" description="in other chain" evidence="15">
    <location>
        <position position="270"/>
    </location>
    <ligand>
        <name>beta-D-fructose 1,6-bisphosphate</name>
        <dbReference type="ChEBI" id="CHEBI:32966"/>
        <note>ligand shared between dimeric partners</note>
    </ligand>
</feature>
<feature type="binding site" evidence="15">
    <location>
        <position position="23"/>
    </location>
    <ligand>
        <name>dihydroxyacetone phosphate</name>
        <dbReference type="ChEBI" id="CHEBI:57642"/>
    </ligand>
</feature>
<proteinExistence type="inferred from homology"/>
<feature type="active site" description="Schiff-base intermediate with DHAP; for FBP aldolase activity" evidence="15">
    <location>
        <position position="236"/>
    </location>
</feature>
<comment type="similarity">
    <text evidence="4 15">Belongs to the FBP aldolase/phosphatase family.</text>
</comment>
<comment type="catalytic activity">
    <reaction evidence="1 15">
        <text>beta-D-fructose 1,6-bisphosphate + H2O = beta-D-fructose 6-phosphate + phosphate</text>
        <dbReference type="Rhea" id="RHEA:11064"/>
        <dbReference type="ChEBI" id="CHEBI:15377"/>
        <dbReference type="ChEBI" id="CHEBI:32966"/>
        <dbReference type="ChEBI" id="CHEBI:43474"/>
        <dbReference type="ChEBI" id="CHEBI:57634"/>
        <dbReference type="EC" id="3.1.3.11"/>
    </reaction>
</comment>
<feature type="region of interest" description="Disordered" evidence="16">
    <location>
        <begin position="373"/>
        <end position="392"/>
    </location>
</feature>
<evidence type="ECO:0000256" key="14">
    <source>
        <dbReference type="ARBA" id="ARBA00023277"/>
    </source>
</evidence>
<dbReference type="Proteomes" id="UP001063698">
    <property type="component" value="Chromosome"/>
</dbReference>
<keyword evidence="11 15" id="KW-0460">Magnesium</keyword>
<feature type="binding site" evidence="15">
    <location>
        <position position="99"/>
    </location>
    <ligand>
        <name>Mg(2+)</name>
        <dbReference type="ChEBI" id="CHEBI:18420"/>
        <label>1</label>
    </ligand>
</feature>
<evidence type="ECO:0000256" key="12">
    <source>
        <dbReference type="ARBA" id="ARBA00023239"/>
    </source>
</evidence>
<feature type="binding site" evidence="15">
    <location>
        <position position="57"/>
    </location>
    <ligand>
        <name>Mg(2+)</name>
        <dbReference type="ChEBI" id="CHEBI:18420"/>
        <label>1</label>
    </ligand>
</feature>
<evidence type="ECO:0000256" key="3">
    <source>
        <dbReference type="ARBA" id="ARBA00004742"/>
    </source>
</evidence>
<dbReference type="SUPFAM" id="SSF111249">
    <property type="entry name" value="Sulfolobus fructose-1,6-bisphosphatase-like"/>
    <property type="match status" value="1"/>
</dbReference>
<feature type="binding site" evidence="15">
    <location>
        <position position="16"/>
    </location>
    <ligand>
        <name>Mg(2+)</name>
        <dbReference type="ChEBI" id="CHEBI:18420"/>
        <label>1</label>
    </ligand>
</feature>
<feature type="binding site" description="in other chain" evidence="15">
    <location>
        <begin position="108"/>
        <end position="109"/>
    </location>
    <ligand>
        <name>beta-D-fructose 1,6-bisphosphate</name>
        <dbReference type="ChEBI" id="CHEBI:32966"/>
        <note>ligand shared between dimeric partners</note>
    </ligand>
</feature>
<dbReference type="EC" id="4.1.2.13" evidence="15"/>
<keyword evidence="10 15" id="KW-0378">Hydrolase</keyword>
<keyword evidence="8 15" id="KW-0312">Gluconeogenesis</keyword>
<evidence type="ECO:0000256" key="13">
    <source>
        <dbReference type="ARBA" id="ARBA00023270"/>
    </source>
</evidence>
<feature type="binding site" evidence="15">
    <location>
        <position position="238"/>
    </location>
    <ligand>
        <name>Mg(2+)</name>
        <dbReference type="ChEBI" id="CHEBI:18420"/>
        <label>3</label>
    </ligand>
</feature>
<reference evidence="17" key="1">
    <citation type="submission" date="2013-11" db="EMBL/GenBank/DDBJ databases">
        <title>Comparative genomics of Ignicoccus.</title>
        <authorList>
            <person name="Podar M."/>
        </authorList>
    </citation>
    <scope>NUCLEOTIDE SEQUENCE</scope>
    <source>
        <strain evidence="17">DSM 13166</strain>
    </source>
</reference>
<feature type="active site" description="Proton donor/acceptor; for FBP aldolase activity" evidence="15">
    <location>
        <position position="233"/>
    </location>
</feature>
<feature type="binding site" evidence="15">
    <location>
        <position position="58"/>
    </location>
    <ligand>
        <name>Mg(2+)</name>
        <dbReference type="ChEBI" id="CHEBI:18420"/>
        <label>2</label>
    </ligand>
</feature>
<feature type="binding site" evidence="15">
    <location>
        <position position="137"/>
    </location>
    <ligand>
        <name>dihydroxyacetone phosphate</name>
        <dbReference type="ChEBI" id="CHEBI:57642"/>
    </ligand>
</feature>
<keyword evidence="13 15" id="KW-0704">Schiff base</keyword>
<feature type="binding site" evidence="15">
    <location>
        <position position="291"/>
    </location>
    <ligand>
        <name>dihydroxyacetone phosphate</name>
        <dbReference type="ChEBI" id="CHEBI:57642"/>
    </ligand>
</feature>
<accession>A0A977K995</accession>
<dbReference type="GO" id="GO:0000287">
    <property type="term" value="F:magnesium ion binding"/>
    <property type="evidence" value="ECO:0007669"/>
    <property type="project" value="UniProtKB-UniRule"/>
</dbReference>
<keyword evidence="14 15" id="KW-0119">Carbohydrate metabolism</keyword>
<feature type="binding site" description="in other chain" evidence="15">
    <location>
        <position position="95"/>
    </location>
    <ligand>
        <name>beta-D-fructose 1,6-bisphosphate</name>
        <dbReference type="ChEBI" id="CHEBI:32966"/>
        <note>ligand shared between dimeric partners</note>
    </ligand>
</feature>
<feature type="binding site" evidence="15">
    <location>
        <begin position="246"/>
        <end position="247"/>
    </location>
    <ligand>
        <name>beta-D-fructose 1,6-bisphosphate</name>
        <dbReference type="ChEBI" id="CHEBI:32966"/>
        <note>ligand shared between dimeric partners</note>
    </ligand>
</feature>
<dbReference type="Pfam" id="PF01950">
    <property type="entry name" value="FBPase_3"/>
    <property type="match status" value="1"/>
</dbReference>
<comment type="subunit">
    <text evidence="5 15">Homooctamer; dimer of tetramers.</text>
</comment>